<reference evidence="3" key="1">
    <citation type="submission" date="2023-08" db="EMBL/GenBank/DDBJ databases">
        <authorList>
            <person name="Chen Y."/>
            <person name="Shah S."/>
            <person name="Dougan E. K."/>
            <person name="Thang M."/>
            <person name="Chan C."/>
        </authorList>
    </citation>
    <scope>NUCLEOTIDE SEQUENCE</scope>
</reference>
<keyword evidence="2" id="KW-1133">Transmembrane helix</keyword>
<comment type="caution">
    <text evidence="3">The sequence shown here is derived from an EMBL/GenBank/DDBJ whole genome shotgun (WGS) entry which is preliminary data.</text>
</comment>
<keyword evidence="2" id="KW-0472">Membrane</keyword>
<feature type="transmembrane region" description="Helical" evidence="2">
    <location>
        <begin position="12"/>
        <end position="32"/>
    </location>
</feature>
<evidence type="ECO:0000313" key="3">
    <source>
        <dbReference type="EMBL" id="CAJ1410164.1"/>
    </source>
</evidence>
<evidence type="ECO:0000256" key="2">
    <source>
        <dbReference type="SAM" id="Phobius"/>
    </source>
</evidence>
<proteinExistence type="predicted"/>
<feature type="compositionally biased region" description="Basic and acidic residues" evidence="1">
    <location>
        <begin position="76"/>
        <end position="96"/>
    </location>
</feature>
<keyword evidence="4" id="KW-1185">Reference proteome</keyword>
<evidence type="ECO:0000256" key="1">
    <source>
        <dbReference type="SAM" id="MobiDB-lite"/>
    </source>
</evidence>
<organism evidence="3 4">
    <name type="scientific">Effrenium voratum</name>
    <dbReference type="NCBI Taxonomy" id="2562239"/>
    <lineage>
        <taxon>Eukaryota</taxon>
        <taxon>Sar</taxon>
        <taxon>Alveolata</taxon>
        <taxon>Dinophyceae</taxon>
        <taxon>Suessiales</taxon>
        <taxon>Symbiodiniaceae</taxon>
        <taxon>Effrenium</taxon>
    </lineage>
</organism>
<keyword evidence="2" id="KW-0812">Transmembrane</keyword>
<dbReference type="Proteomes" id="UP001178507">
    <property type="component" value="Unassembled WGS sequence"/>
</dbReference>
<feature type="region of interest" description="Disordered" evidence="1">
    <location>
        <begin position="75"/>
        <end position="96"/>
    </location>
</feature>
<dbReference type="EMBL" id="CAUJNA010003806">
    <property type="protein sequence ID" value="CAJ1410164.1"/>
    <property type="molecule type" value="Genomic_DNA"/>
</dbReference>
<evidence type="ECO:0000313" key="4">
    <source>
        <dbReference type="Proteomes" id="UP001178507"/>
    </source>
</evidence>
<gene>
    <name evidence="3" type="ORF">EVOR1521_LOCUS31077</name>
</gene>
<protein>
    <submittedName>
        <fullName evidence="3">Uncharacterized protein</fullName>
    </submittedName>
</protein>
<dbReference type="AlphaFoldDB" id="A0AA36NJY9"/>
<sequence>MVLHEPRCRRHGFPAIALLAAFSSYFLASLAFTGPARPLTLLKEDGRSVNVFMRQTVQGACKHKAKISPVNPNFKTAKEKQSERSKARKTAADRAKDKSYAQWPAEIPDGVTLLHVEYDTKPINAESADWARRTWSSFPKPGNQEISDFLRKIRSSFGPKVRVAFNEPRMMKDLVPYDNIEELRYRKGAFEVVNMNTGKLLFSKLKTGTSLVYEDYWDTFAKRLSEQMTA</sequence>
<accession>A0AA36NJY9</accession>
<name>A0AA36NJY9_9DINO</name>